<evidence type="ECO:0000256" key="8">
    <source>
        <dbReference type="SAM" id="MobiDB-lite"/>
    </source>
</evidence>
<evidence type="ECO:0000256" key="1">
    <source>
        <dbReference type="ARBA" id="ARBA00004434"/>
    </source>
</evidence>
<accession>A0A0H2S6G6</accession>
<keyword evidence="3" id="KW-0999">Mitochondrion inner membrane</keyword>
<sequence>MLRSQLHVGRRVVSKASRQTNPVTYFDNAESNYPAVGRLQASIRSRSFHAPTAPLKRISTIHSQSIYQLSSRLLSTTNTQEGPSKRSDVDPIPLQTGTNGKAKAKVELRPGPVKPTSKPSTNATSSQGGADSTLATEGTSASSTKPHPSEPPPSNAPEEISKTVPIEEAEAGVVETAKRDVEDATRHGILTPPPPGVGMVRRVMHQVWQLFKFYIAGLKLIIANGKEVKAIRDRIRDNGSPLTWREDRFIRTHNSDRNKLVPFVLTIVIIEEIIPLIVLYAPGLLPSTCILPSQRERILSKRHEKQRQAYTFARLADIFKNVEQSSVQLSNLDDESINVLCSTVGISSSGMFGMQRRRLTKYLQTISEEDALLLAESKGARLRSEDLIATLWERGIIPDALTLPQQRKRLEHWLDRTVSSIDRSPVEIRAQLLIEMHTSS</sequence>
<dbReference type="GO" id="GO:0005743">
    <property type="term" value="C:mitochondrial inner membrane"/>
    <property type="evidence" value="ECO:0007669"/>
    <property type="project" value="UniProtKB-SubCell"/>
</dbReference>
<dbReference type="PANTHER" id="PTHR14009:SF1">
    <property type="entry name" value="MITOCHONDRIAL PROTON_CALCIUM EXCHANGER PROTEIN"/>
    <property type="match status" value="1"/>
</dbReference>
<proteinExistence type="predicted"/>
<dbReference type="PROSITE" id="PS51758">
    <property type="entry name" value="LETM1_RBD"/>
    <property type="match status" value="1"/>
</dbReference>
<keyword evidence="6" id="KW-0472">Membrane</keyword>
<dbReference type="PANTHER" id="PTHR14009">
    <property type="entry name" value="LEUCINE ZIPPER-EF-HAND CONTAINING TRANSMEMBRANE PROTEIN"/>
    <property type="match status" value="1"/>
</dbReference>
<dbReference type="InParanoid" id="A0A0H2S6G6"/>
<dbReference type="AlphaFoldDB" id="A0A0H2S6G6"/>
<dbReference type="InterPro" id="IPR033122">
    <property type="entry name" value="LETM1-like_RBD"/>
</dbReference>
<evidence type="ECO:0000259" key="9">
    <source>
        <dbReference type="PROSITE" id="PS51758"/>
    </source>
</evidence>
<dbReference type="GO" id="GO:0043022">
    <property type="term" value="F:ribosome binding"/>
    <property type="evidence" value="ECO:0007669"/>
    <property type="project" value="InterPro"/>
</dbReference>
<comment type="subcellular location">
    <subcellularLocation>
        <location evidence="1">Mitochondrion inner membrane</location>
        <topology evidence="1">Single-pass membrane protein</topology>
    </subcellularLocation>
</comment>
<feature type="domain" description="Letm1 RBD" evidence="9">
    <location>
        <begin position="257"/>
        <end position="440"/>
    </location>
</feature>
<gene>
    <name evidence="10" type="ORF">SCHPADRAFT_935321</name>
</gene>
<feature type="region of interest" description="Disordered" evidence="8">
    <location>
        <begin position="75"/>
        <end position="171"/>
    </location>
</feature>
<dbReference type="Pfam" id="PF07766">
    <property type="entry name" value="LETM1_RBD"/>
    <property type="match status" value="1"/>
</dbReference>
<evidence type="ECO:0000256" key="5">
    <source>
        <dbReference type="ARBA" id="ARBA00023128"/>
    </source>
</evidence>
<keyword evidence="11" id="KW-1185">Reference proteome</keyword>
<dbReference type="EMBL" id="KQ085886">
    <property type="protein sequence ID" value="KLO19529.1"/>
    <property type="molecule type" value="Genomic_DNA"/>
</dbReference>
<keyword evidence="2" id="KW-0812">Transmembrane</keyword>
<name>A0A0H2S6G6_9AGAM</name>
<dbReference type="OrthoDB" id="73691at2759"/>
<evidence type="ECO:0000256" key="6">
    <source>
        <dbReference type="ARBA" id="ARBA00023136"/>
    </source>
</evidence>
<evidence type="ECO:0000313" key="11">
    <source>
        <dbReference type="Proteomes" id="UP000053477"/>
    </source>
</evidence>
<protein>
    <recommendedName>
        <fullName evidence="9">Letm1 RBD domain-containing protein</fullName>
    </recommendedName>
</protein>
<reference evidence="10 11" key="1">
    <citation type="submission" date="2015-04" db="EMBL/GenBank/DDBJ databases">
        <title>Complete genome sequence of Schizopora paradoxa KUC8140, a cosmopolitan wood degrader in East Asia.</title>
        <authorList>
            <consortium name="DOE Joint Genome Institute"/>
            <person name="Min B."/>
            <person name="Park H."/>
            <person name="Jang Y."/>
            <person name="Kim J.-J."/>
            <person name="Kim K.H."/>
            <person name="Pangilinan J."/>
            <person name="Lipzen A."/>
            <person name="Riley R."/>
            <person name="Grigoriev I.V."/>
            <person name="Spatafora J.W."/>
            <person name="Choi I.-G."/>
        </authorList>
    </citation>
    <scope>NUCLEOTIDE SEQUENCE [LARGE SCALE GENOMIC DNA]</scope>
    <source>
        <strain evidence="10 11">KUC8140</strain>
    </source>
</reference>
<feature type="compositionally biased region" description="Polar residues" evidence="8">
    <location>
        <begin position="117"/>
        <end position="141"/>
    </location>
</feature>
<evidence type="ECO:0000256" key="4">
    <source>
        <dbReference type="ARBA" id="ARBA00022989"/>
    </source>
</evidence>
<dbReference type="STRING" id="27342.A0A0H2S6G6"/>
<dbReference type="InterPro" id="IPR044202">
    <property type="entry name" value="LETM1/MDM38-like"/>
</dbReference>
<dbReference type="GO" id="GO:0030003">
    <property type="term" value="P:intracellular monoatomic cation homeostasis"/>
    <property type="evidence" value="ECO:0007669"/>
    <property type="project" value="TreeGrafter"/>
</dbReference>
<keyword evidence="4" id="KW-1133">Transmembrane helix</keyword>
<organism evidence="10 11">
    <name type="scientific">Schizopora paradoxa</name>
    <dbReference type="NCBI Taxonomy" id="27342"/>
    <lineage>
        <taxon>Eukaryota</taxon>
        <taxon>Fungi</taxon>
        <taxon>Dikarya</taxon>
        <taxon>Basidiomycota</taxon>
        <taxon>Agaricomycotina</taxon>
        <taxon>Agaricomycetes</taxon>
        <taxon>Hymenochaetales</taxon>
        <taxon>Schizoporaceae</taxon>
        <taxon>Schizopora</taxon>
    </lineage>
</organism>
<evidence type="ECO:0000256" key="3">
    <source>
        <dbReference type="ARBA" id="ARBA00022792"/>
    </source>
</evidence>
<evidence type="ECO:0000313" key="10">
    <source>
        <dbReference type="EMBL" id="KLO19529.1"/>
    </source>
</evidence>
<evidence type="ECO:0000256" key="2">
    <source>
        <dbReference type="ARBA" id="ARBA00022692"/>
    </source>
</evidence>
<evidence type="ECO:0000256" key="7">
    <source>
        <dbReference type="PROSITE-ProRule" id="PRU01094"/>
    </source>
</evidence>
<keyword evidence="5 7" id="KW-0496">Mitochondrion</keyword>
<dbReference type="Proteomes" id="UP000053477">
    <property type="component" value="Unassembled WGS sequence"/>
</dbReference>